<feature type="transmembrane region" description="Helical" evidence="8">
    <location>
        <begin position="288"/>
        <end position="309"/>
    </location>
</feature>
<dbReference type="PROSITE" id="PS00216">
    <property type="entry name" value="SUGAR_TRANSPORT_1"/>
    <property type="match status" value="1"/>
</dbReference>
<dbReference type="InterPro" id="IPR050814">
    <property type="entry name" value="Myo-inositol_Transporter"/>
</dbReference>
<dbReference type="GO" id="GO:0005366">
    <property type="term" value="F:myo-inositol:proton symporter activity"/>
    <property type="evidence" value="ECO:0007669"/>
    <property type="project" value="TreeGrafter"/>
</dbReference>
<feature type="transmembrane region" description="Helical" evidence="8">
    <location>
        <begin position="28"/>
        <end position="48"/>
    </location>
</feature>
<evidence type="ECO:0000259" key="9">
    <source>
        <dbReference type="PROSITE" id="PS50850"/>
    </source>
</evidence>
<dbReference type="AlphaFoldDB" id="A0A0N4UUR2"/>
<evidence type="ECO:0000256" key="8">
    <source>
        <dbReference type="SAM" id="Phobius"/>
    </source>
</evidence>
<dbReference type="InterPro" id="IPR003663">
    <property type="entry name" value="Sugar/inositol_transpt"/>
</dbReference>
<feature type="transmembrane region" description="Helical" evidence="8">
    <location>
        <begin position="104"/>
        <end position="123"/>
    </location>
</feature>
<reference evidence="10" key="1">
    <citation type="submission" date="2017-02" db="UniProtKB">
        <authorList>
            <consortium name="WormBaseParasite"/>
        </authorList>
    </citation>
    <scope>IDENTIFICATION</scope>
</reference>
<dbReference type="InterPro" id="IPR005829">
    <property type="entry name" value="Sugar_transporter_CS"/>
</dbReference>
<evidence type="ECO:0000256" key="3">
    <source>
        <dbReference type="ARBA" id="ARBA00022448"/>
    </source>
</evidence>
<feature type="transmembrane region" description="Helical" evidence="8">
    <location>
        <begin position="443"/>
        <end position="463"/>
    </location>
</feature>
<comment type="subcellular location">
    <subcellularLocation>
        <location evidence="1">Membrane</location>
        <topology evidence="1">Multi-pass membrane protein</topology>
    </subcellularLocation>
</comment>
<feature type="transmembrane region" description="Helical" evidence="8">
    <location>
        <begin position="72"/>
        <end position="92"/>
    </location>
</feature>
<feature type="region of interest" description="Disordered" evidence="7">
    <location>
        <begin position="555"/>
        <end position="586"/>
    </location>
</feature>
<protein>
    <submittedName>
        <fullName evidence="10">MFS domain-containing protein</fullName>
    </submittedName>
</protein>
<feature type="compositionally biased region" description="Basic and acidic residues" evidence="7">
    <location>
        <begin position="555"/>
        <end position="571"/>
    </location>
</feature>
<feature type="domain" description="Major facilitator superfamily (MFS) profile" evidence="9">
    <location>
        <begin position="35"/>
        <end position="531"/>
    </location>
</feature>
<dbReference type="InterPro" id="IPR005828">
    <property type="entry name" value="MFS_sugar_transport-like"/>
</dbReference>
<feature type="transmembrane region" description="Helical" evidence="8">
    <location>
        <begin position="193"/>
        <end position="215"/>
    </location>
</feature>
<feature type="compositionally biased region" description="Polar residues" evidence="7">
    <location>
        <begin position="574"/>
        <end position="586"/>
    </location>
</feature>
<dbReference type="PANTHER" id="PTHR48020">
    <property type="entry name" value="PROTON MYO-INOSITOL COTRANSPORTER"/>
    <property type="match status" value="1"/>
</dbReference>
<feature type="transmembrane region" description="Helical" evidence="8">
    <location>
        <begin position="162"/>
        <end position="187"/>
    </location>
</feature>
<organism evidence="10">
    <name type="scientific">Enterobius vermicularis</name>
    <name type="common">Human pinworm</name>
    <dbReference type="NCBI Taxonomy" id="51028"/>
    <lineage>
        <taxon>Eukaryota</taxon>
        <taxon>Metazoa</taxon>
        <taxon>Ecdysozoa</taxon>
        <taxon>Nematoda</taxon>
        <taxon>Chromadorea</taxon>
        <taxon>Rhabditida</taxon>
        <taxon>Spirurina</taxon>
        <taxon>Oxyuridomorpha</taxon>
        <taxon>Oxyuroidea</taxon>
        <taxon>Oxyuridae</taxon>
        <taxon>Enterobius</taxon>
    </lineage>
</organism>
<evidence type="ECO:0000256" key="4">
    <source>
        <dbReference type="ARBA" id="ARBA00022692"/>
    </source>
</evidence>
<dbReference type="Gene3D" id="1.20.1250.20">
    <property type="entry name" value="MFS general substrate transporter like domains"/>
    <property type="match status" value="2"/>
</dbReference>
<keyword evidence="3" id="KW-0813">Transport</keyword>
<dbReference type="Pfam" id="PF00083">
    <property type="entry name" value="Sugar_tr"/>
    <property type="match status" value="2"/>
</dbReference>
<dbReference type="PROSITE" id="PS00217">
    <property type="entry name" value="SUGAR_TRANSPORT_2"/>
    <property type="match status" value="1"/>
</dbReference>
<dbReference type="SUPFAM" id="SSF103473">
    <property type="entry name" value="MFS general substrate transporter"/>
    <property type="match status" value="1"/>
</dbReference>
<evidence type="ECO:0000256" key="6">
    <source>
        <dbReference type="ARBA" id="ARBA00023136"/>
    </source>
</evidence>
<keyword evidence="6 8" id="KW-0472">Membrane</keyword>
<sequence length="586" mass="65300">LSTKKNIICSKDAKDYLNKEKPAETPQIGFYVYILCFVAVIGGFLFGYDSAVVSSAMLYIPDADGMKKLSVIWKQLIVSITPGLAAIGALLAAPSSDHFGRKKVIIFSSLVFTIGGIVCAVSPEKITLFFGRMLLGLAIGLSSVIVPVYVGETSPAYMRGFLLTAFQVMICFGEMSASLISGAFSYIDPEKVGWRLMMGFTSVPSFIQLVGFLFLPESPRYLFKKGQEILTKKAIFVLSKIYKNDLNWVEYEKAEIARVCQQELEAKATATNEIVIVRMLKTRHVRKALIIGCLLQMFQQLCGINAIMHEFFFLGTFVPLFLIDKFGRRLLLLISVAGVDVALFLTAVAFLLINRDSDLVNTEVASEYNITDSSCFGYSNCDYCVTDDNCGFCYLKDSDILGQCLPVNDDDSDLSTVGWCSTADTNFTFHNEYCTTKYTAMPIVAIIIYIFFFAIGFAPLAWALNAEFHPLWARSSGCALSTFTNWFFSLIISLTFLSLSTAITKYGVFFIYAGITFVAFFFVLKFIPETTGIGIEDVELLFMDETTRKKVIAEREKSNGEKEEETLEKKINHQKSISENSANIKY</sequence>
<evidence type="ECO:0000256" key="1">
    <source>
        <dbReference type="ARBA" id="ARBA00004141"/>
    </source>
</evidence>
<feature type="transmembrane region" description="Helical" evidence="8">
    <location>
        <begin position="129"/>
        <end position="150"/>
    </location>
</feature>
<proteinExistence type="inferred from homology"/>
<feature type="transmembrane region" description="Helical" evidence="8">
    <location>
        <begin position="329"/>
        <end position="353"/>
    </location>
</feature>
<evidence type="ECO:0000313" key="10">
    <source>
        <dbReference type="WBParaSite" id="EVEC_0000114501-mRNA-1"/>
    </source>
</evidence>
<evidence type="ECO:0000256" key="7">
    <source>
        <dbReference type="SAM" id="MobiDB-lite"/>
    </source>
</evidence>
<name>A0A0N4UUR2_ENTVE</name>
<feature type="transmembrane region" description="Helical" evidence="8">
    <location>
        <begin position="509"/>
        <end position="527"/>
    </location>
</feature>
<keyword evidence="4 8" id="KW-0812">Transmembrane</keyword>
<comment type="similarity">
    <text evidence="2">Belongs to the major facilitator superfamily. Sugar transporter (TC 2.A.1.1) family.</text>
</comment>
<dbReference type="PRINTS" id="PR00171">
    <property type="entry name" value="SUGRTRNSPORT"/>
</dbReference>
<dbReference type="WBParaSite" id="EVEC_0000114501-mRNA-1">
    <property type="protein sequence ID" value="EVEC_0000114501-mRNA-1"/>
    <property type="gene ID" value="EVEC_0000114501"/>
</dbReference>
<dbReference type="GO" id="GO:0016324">
    <property type="term" value="C:apical plasma membrane"/>
    <property type="evidence" value="ECO:0007669"/>
    <property type="project" value="TreeGrafter"/>
</dbReference>
<accession>A0A0N4UUR2</accession>
<dbReference type="InterPro" id="IPR020846">
    <property type="entry name" value="MFS_dom"/>
</dbReference>
<evidence type="ECO:0000256" key="2">
    <source>
        <dbReference type="ARBA" id="ARBA00010992"/>
    </source>
</evidence>
<evidence type="ECO:0000256" key="5">
    <source>
        <dbReference type="ARBA" id="ARBA00022989"/>
    </source>
</evidence>
<dbReference type="InterPro" id="IPR036259">
    <property type="entry name" value="MFS_trans_sf"/>
</dbReference>
<keyword evidence="5 8" id="KW-1133">Transmembrane helix</keyword>
<feature type="transmembrane region" description="Helical" evidence="8">
    <location>
        <begin position="483"/>
        <end position="502"/>
    </location>
</feature>
<dbReference type="PROSITE" id="PS50850">
    <property type="entry name" value="MFS"/>
    <property type="match status" value="1"/>
</dbReference>
<dbReference type="PANTHER" id="PTHR48020:SF12">
    <property type="entry name" value="PROTON MYO-INOSITOL COTRANSPORTER"/>
    <property type="match status" value="1"/>
</dbReference>